<dbReference type="EMBL" id="JAVFWL010000004">
    <property type="protein sequence ID" value="KAK6747563.1"/>
    <property type="molecule type" value="Genomic_DNA"/>
</dbReference>
<dbReference type="InterPro" id="IPR011042">
    <property type="entry name" value="6-blade_b-propeller_TolB-like"/>
</dbReference>
<dbReference type="Pfam" id="PF03088">
    <property type="entry name" value="Str_synth"/>
    <property type="match status" value="1"/>
</dbReference>
<proteinExistence type="inferred from homology"/>
<keyword evidence="6" id="KW-1185">Reference proteome</keyword>
<comment type="caution">
    <text evidence="5">The sequence shown here is derived from an EMBL/GenBank/DDBJ whole genome shotgun (WGS) entry which is preliminary data.</text>
</comment>
<reference evidence="5 6" key="1">
    <citation type="submission" date="2023-08" db="EMBL/GenBank/DDBJ databases">
        <title>A Necator americanus chromosomal reference genome.</title>
        <authorList>
            <person name="Ilik V."/>
            <person name="Petrzelkova K.J."/>
            <person name="Pardy F."/>
            <person name="Fuh T."/>
            <person name="Niatou-Singa F.S."/>
            <person name="Gouil Q."/>
            <person name="Baker L."/>
            <person name="Ritchie M.E."/>
            <person name="Jex A.R."/>
            <person name="Gazzola D."/>
            <person name="Li H."/>
            <person name="Toshio Fujiwara R."/>
            <person name="Zhan B."/>
            <person name="Aroian R.V."/>
            <person name="Pafco B."/>
            <person name="Schwarz E.M."/>
        </authorList>
    </citation>
    <scope>NUCLEOTIDE SEQUENCE [LARGE SCALE GENOMIC DNA]</scope>
    <source>
        <strain evidence="5 6">Aroian</strain>
        <tissue evidence="5">Whole animal</tissue>
    </source>
</reference>
<accession>A0ABR1DC35</accession>
<evidence type="ECO:0000256" key="2">
    <source>
        <dbReference type="ARBA" id="ARBA00023180"/>
    </source>
</evidence>
<evidence type="ECO:0000313" key="6">
    <source>
        <dbReference type="Proteomes" id="UP001303046"/>
    </source>
</evidence>
<name>A0ABR1DC35_NECAM</name>
<dbReference type="PANTHER" id="PTHR10426:SF124">
    <property type="entry name" value="STRICTOSIDINE SYNTHASE CONSERVED REGION DOMAIN-CONTAINING PROTEIN"/>
    <property type="match status" value="1"/>
</dbReference>
<gene>
    <name evidence="5" type="primary">Necator_chrIV.g13931</name>
    <name evidence="5" type="ORF">RB195_000639</name>
</gene>
<feature type="transmembrane region" description="Helical" evidence="3">
    <location>
        <begin position="148"/>
        <end position="169"/>
    </location>
</feature>
<evidence type="ECO:0000256" key="3">
    <source>
        <dbReference type="SAM" id="Phobius"/>
    </source>
</evidence>
<keyword evidence="3" id="KW-0472">Membrane</keyword>
<feature type="domain" description="Strictosidine synthase conserved region" evidence="4">
    <location>
        <begin position="322"/>
        <end position="402"/>
    </location>
</feature>
<protein>
    <recommendedName>
        <fullName evidence="4">Strictosidine synthase conserved region domain-containing protein</fullName>
    </recommendedName>
</protein>
<dbReference type="PANTHER" id="PTHR10426">
    <property type="entry name" value="STRICTOSIDINE SYNTHASE-RELATED"/>
    <property type="match status" value="1"/>
</dbReference>
<dbReference type="Pfam" id="PF20067">
    <property type="entry name" value="SSL_N"/>
    <property type="match status" value="1"/>
</dbReference>
<evidence type="ECO:0000259" key="4">
    <source>
        <dbReference type="Pfam" id="PF03088"/>
    </source>
</evidence>
<dbReference type="Gene3D" id="2.120.10.30">
    <property type="entry name" value="TolB, C-terminal domain"/>
    <property type="match status" value="1"/>
</dbReference>
<keyword evidence="2" id="KW-0325">Glycoprotein</keyword>
<keyword evidence="3" id="KW-0812">Transmembrane</keyword>
<organism evidence="5 6">
    <name type="scientific">Necator americanus</name>
    <name type="common">Human hookworm</name>
    <dbReference type="NCBI Taxonomy" id="51031"/>
    <lineage>
        <taxon>Eukaryota</taxon>
        <taxon>Metazoa</taxon>
        <taxon>Ecdysozoa</taxon>
        <taxon>Nematoda</taxon>
        <taxon>Chromadorea</taxon>
        <taxon>Rhabditida</taxon>
        <taxon>Rhabditina</taxon>
        <taxon>Rhabditomorpha</taxon>
        <taxon>Strongyloidea</taxon>
        <taxon>Ancylostomatidae</taxon>
        <taxon>Bunostominae</taxon>
        <taxon>Necator</taxon>
    </lineage>
</organism>
<keyword evidence="3" id="KW-1133">Transmembrane helix</keyword>
<comment type="similarity">
    <text evidence="1">Belongs to the strictosidine synthase family.</text>
</comment>
<dbReference type="Proteomes" id="UP001303046">
    <property type="component" value="Unassembled WGS sequence"/>
</dbReference>
<dbReference type="InterPro" id="IPR018119">
    <property type="entry name" value="Strictosidine_synth_cons-reg"/>
</dbReference>
<sequence length="535" mass="59368">MARINRGIRISIRDEIESSSVVVPTCTCPVHLSFLASAPGAVIVSFKTPISITFPRLHHSRNDVIADPRRLTDKRSSDGRPCTHKNQIQGSVHNSGLDWILPPGNGRSNLPAWVVMVKGIPHDRNEKKSLPKESLIALFHEPIRNKPVLVVSAVVASLAIAVTSTHLFVASPIDPVEYQLPSPPHFEEELATNTRLAKAELLLEDQVYGPECIAVDQKSGRAYTGLKTGLICEIDYSGKEAKILRAVRLTSLEGCDGSYQSMIKCGRPLGMRIHPQSKELYVLDAYLGLFAINWDTEKVRQFFTSGTSISDDDSAAPTRYLNDFDFLPDGRLVISESSTKFDDRDFIYDLLEHRPNGRLLAYDLEKEELSVMIDNLYFPNGVEVVRGKVFIAEMGKARILKYSPSSNTINVLNDNLPGYPDNIRQTSNGELWVPIAAMRSDGDNWLAARPTLRALLTKQFFVLQLLSSQGVQAVAEWMTRKYGLVLKMDVESGKILESLHDSTGRVSDITTAVEDGHGHLLIGSDANYYLAKLKL</sequence>
<dbReference type="SUPFAM" id="SSF63829">
    <property type="entry name" value="Calcium-dependent phosphotriesterase"/>
    <property type="match status" value="1"/>
</dbReference>
<evidence type="ECO:0000313" key="5">
    <source>
        <dbReference type="EMBL" id="KAK6747563.1"/>
    </source>
</evidence>
<evidence type="ECO:0000256" key="1">
    <source>
        <dbReference type="ARBA" id="ARBA00009191"/>
    </source>
</evidence>